<proteinExistence type="inferred from homology"/>
<evidence type="ECO:0000313" key="8">
    <source>
        <dbReference type="Proteomes" id="UP000070544"/>
    </source>
</evidence>
<dbReference type="GO" id="GO:0003677">
    <property type="term" value="F:DNA binding"/>
    <property type="evidence" value="ECO:0007669"/>
    <property type="project" value="InterPro"/>
</dbReference>
<keyword evidence="8" id="KW-1185">Reference proteome</keyword>
<dbReference type="EMBL" id="KQ965827">
    <property type="protein sequence ID" value="KXS10409.1"/>
    <property type="molecule type" value="Genomic_DNA"/>
</dbReference>
<comment type="subcellular location">
    <subcellularLocation>
        <location evidence="1">Nucleus</location>
    </subcellularLocation>
</comment>
<dbReference type="GO" id="GO:0042797">
    <property type="term" value="P:tRNA transcription by RNA polymerase III"/>
    <property type="evidence" value="ECO:0007669"/>
    <property type="project" value="EnsemblFungi"/>
</dbReference>
<dbReference type="GO" id="GO:0006386">
    <property type="term" value="P:termination of RNA polymerase III transcription"/>
    <property type="evidence" value="ECO:0007669"/>
    <property type="project" value="EnsemblFungi"/>
</dbReference>
<dbReference type="OMA" id="MRIQMYD"/>
<evidence type="ECO:0000256" key="4">
    <source>
        <dbReference type="ARBA" id="ARBA00023242"/>
    </source>
</evidence>
<dbReference type="GO" id="GO:0006384">
    <property type="term" value="P:transcription initiation at RNA polymerase III promoter"/>
    <property type="evidence" value="ECO:0007669"/>
    <property type="project" value="EnsemblFungi"/>
</dbReference>
<evidence type="ECO:0000256" key="1">
    <source>
        <dbReference type="ARBA" id="ARBA00004123"/>
    </source>
</evidence>
<dbReference type="PANTHER" id="PTHR13946:SF28">
    <property type="entry name" value="DNA-DIRECTED RNA POLYMERASES I AND III SUBUNIT RPAC2"/>
    <property type="match status" value="1"/>
</dbReference>
<reference evidence="7 8" key="1">
    <citation type="journal article" date="2015" name="Genome Biol. Evol.">
        <title>Phylogenomic analyses indicate that early fungi evolved digesting cell walls of algal ancestors of land plants.</title>
        <authorList>
            <person name="Chang Y."/>
            <person name="Wang S."/>
            <person name="Sekimoto S."/>
            <person name="Aerts A.L."/>
            <person name="Choi C."/>
            <person name="Clum A."/>
            <person name="LaButti K.M."/>
            <person name="Lindquist E.A."/>
            <person name="Yee Ngan C."/>
            <person name="Ohm R.A."/>
            <person name="Salamov A.A."/>
            <person name="Grigoriev I.V."/>
            <person name="Spatafora J.W."/>
            <person name="Berbee M.L."/>
        </authorList>
    </citation>
    <scope>NUCLEOTIDE SEQUENCE [LARGE SCALE GENOMIC DNA]</scope>
    <source>
        <strain evidence="7 8">JEL478</strain>
    </source>
</reference>
<dbReference type="GO" id="GO:0046983">
    <property type="term" value="F:protein dimerization activity"/>
    <property type="evidence" value="ECO:0007669"/>
    <property type="project" value="InterPro"/>
</dbReference>
<dbReference type="InterPro" id="IPR022905">
    <property type="entry name" value="Rpo11-like"/>
</dbReference>
<dbReference type="SUPFAM" id="SSF55257">
    <property type="entry name" value="RBP11-like subunits of RNA polymerase"/>
    <property type="match status" value="1"/>
</dbReference>
<gene>
    <name evidence="7" type="ORF">M427DRAFT_103813</name>
</gene>
<dbReference type="GO" id="GO:0005666">
    <property type="term" value="C:RNA polymerase III complex"/>
    <property type="evidence" value="ECO:0007669"/>
    <property type="project" value="EnsemblFungi"/>
</dbReference>
<evidence type="ECO:0000256" key="5">
    <source>
        <dbReference type="ARBA" id="ARBA00025751"/>
    </source>
</evidence>
<dbReference type="AlphaFoldDB" id="A0A139A0V5"/>
<dbReference type="InterPro" id="IPR008193">
    <property type="entry name" value="RNA_pol_Rpb11_13-16kDa_CS"/>
</dbReference>
<feature type="domain" description="DNA-directed RNA polymerase RBP11-like dimerisation" evidence="6">
    <location>
        <begin position="4"/>
        <end position="79"/>
    </location>
</feature>
<dbReference type="InterPro" id="IPR036603">
    <property type="entry name" value="RBP11-like"/>
</dbReference>
<dbReference type="HAMAP" id="MF_00261">
    <property type="entry name" value="RNApol_arch_Rpo11"/>
    <property type="match status" value="1"/>
</dbReference>
<dbReference type="GO" id="GO:0006361">
    <property type="term" value="P:transcription initiation at RNA polymerase I promoter"/>
    <property type="evidence" value="ECO:0007669"/>
    <property type="project" value="EnsemblFungi"/>
</dbReference>
<evidence type="ECO:0000256" key="2">
    <source>
        <dbReference type="ARBA" id="ARBA00022478"/>
    </source>
</evidence>
<evidence type="ECO:0000313" key="7">
    <source>
        <dbReference type="EMBL" id="KXS10409.1"/>
    </source>
</evidence>
<keyword evidence="4" id="KW-0539">Nucleus</keyword>
<dbReference type="STRING" id="1344416.A0A139A0V5"/>
<comment type="similarity">
    <text evidence="5">Belongs to the archaeal Rpo11/eukaryotic RPB11/RPC19 RNA polymerase subunit family.</text>
</comment>
<dbReference type="PANTHER" id="PTHR13946">
    <property type="entry name" value="DNA-DIRECTED RNA POLYMERASE I,II,III"/>
    <property type="match status" value="1"/>
</dbReference>
<name>A0A139A0V5_GONPJ</name>
<dbReference type="OrthoDB" id="510325at2759"/>
<dbReference type="PROSITE" id="PS01154">
    <property type="entry name" value="RNA_POL_L_13KD"/>
    <property type="match status" value="1"/>
</dbReference>
<keyword evidence="3" id="KW-0804">Transcription</keyword>
<dbReference type="GO" id="GO:0003899">
    <property type="term" value="F:DNA-directed RNA polymerase activity"/>
    <property type="evidence" value="ECO:0007669"/>
    <property type="project" value="EnsemblFungi"/>
</dbReference>
<dbReference type="Pfam" id="PF13656">
    <property type="entry name" value="RNA_pol_L_2"/>
    <property type="match status" value="1"/>
</dbReference>
<organism evidence="7 8">
    <name type="scientific">Gonapodya prolifera (strain JEL478)</name>
    <name type="common">Monoblepharis prolifera</name>
    <dbReference type="NCBI Taxonomy" id="1344416"/>
    <lineage>
        <taxon>Eukaryota</taxon>
        <taxon>Fungi</taxon>
        <taxon>Fungi incertae sedis</taxon>
        <taxon>Chytridiomycota</taxon>
        <taxon>Chytridiomycota incertae sedis</taxon>
        <taxon>Monoblepharidomycetes</taxon>
        <taxon>Monoblepharidales</taxon>
        <taxon>Gonapodyaceae</taxon>
        <taxon>Gonapodya</taxon>
    </lineage>
</organism>
<dbReference type="InterPro" id="IPR009025">
    <property type="entry name" value="RBP11-like_dimer"/>
</dbReference>
<feature type="non-terminal residue" evidence="7">
    <location>
        <position position="1"/>
    </location>
</feature>
<accession>A0A139A0V5</accession>
<dbReference type="GO" id="GO:0055029">
    <property type="term" value="C:nuclear DNA-directed RNA polymerase complex"/>
    <property type="evidence" value="ECO:0007669"/>
    <property type="project" value="UniProtKB-ARBA"/>
</dbReference>
<evidence type="ECO:0000259" key="6">
    <source>
        <dbReference type="Pfam" id="PF13656"/>
    </source>
</evidence>
<dbReference type="GO" id="GO:0006363">
    <property type="term" value="P:termination of RNA polymerase I transcription"/>
    <property type="evidence" value="ECO:0007669"/>
    <property type="project" value="EnsemblFungi"/>
</dbReference>
<dbReference type="InterPro" id="IPR033898">
    <property type="entry name" value="RNAP_AC19"/>
</dbReference>
<protein>
    <submittedName>
        <fullName evidence="7">RBP11-like subunits of RNA polymerase</fullName>
    </submittedName>
</protein>
<dbReference type="Gene3D" id="3.30.1360.10">
    <property type="entry name" value="RNA polymerase, RBP11-like subunit"/>
    <property type="match status" value="1"/>
</dbReference>
<sequence length="91" mass="10089">DSSCVTISLNEEDHTVGNTVRYMVMKNPVVEYCGYSIPHPSETKVNIRIQTLPSTKANAVQVFEKALDDITDLCDHVLQSVESEVALHASR</sequence>
<evidence type="ECO:0000256" key="3">
    <source>
        <dbReference type="ARBA" id="ARBA00023163"/>
    </source>
</evidence>
<dbReference type="GO" id="GO:0006362">
    <property type="term" value="P:transcription elongation by RNA polymerase I"/>
    <property type="evidence" value="ECO:0007669"/>
    <property type="project" value="EnsemblFungi"/>
</dbReference>
<keyword evidence="2" id="KW-0240">DNA-directed RNA polymerase</keyword>
<dbReference type="CDD" id="cd07029">
    <property type="entry name" value="RNAP_I_III_AC19"/>
    <property type="match status" value="1"/>
</dbReference>
<dbReference type="Proteomes" id="UP000070544">
    <property type="component" value="Unassembled WGS sequence"/>
</dbReference>
<dbReference type="GO" id="GO:0005736">
    <property type="term" value="C:RNA polymerase I complex"/>
    <property type="evidence" value="ECO:0007669"/>
    <property type="project" value="EnsemblFungi"/>
</dbReference>